<feature type="transmembrane region" description="Helical" evidence="9">
    <location>
        <begin position="404"/>
        <end position="423"/>
    </location>
</feature>
<dbReference type="InterPro" id="IPR045175">
    <property type="entry name" value="M28_fam"/>
</dbReference>
<evidence type="ECO:0000256" key="4">
    <source>
        <dbReference type="ARBA" id="ARBA00017435"/>
    </source>
</evidence>
<evidence type="ECO:0000256" key="7">
    <source>
        <dbReference type="ARBA" id="ARBA00023180"/>
    </source>
</evidence>
<comment type="similarity">
    <text evidence="3">Belongs to the peptidase M28 family.</text>
</comment>
<evidence type="ECO:0000313" key="12">
    <source>
        <dbReference type="Proteomes" id="UP001597201"/>
    </source>
</evidence>
<evidence type="ECO:0000259" key="10">
    <source>
        <dbReference type="Pfam" id="PF04389"/>
    </source>
</evidence>
<feature type="transmembrane region" description="Helical" evidence="9">
    <location>
        <begin position="512"/>
        <end position="533"/>
    </location>
</feature>
<feature type="transmembrane region" description="Helical" evidence="9">
    <location>
        <begin position="485"/>
        <end position="506"/>
    </location>
</feature>
<feature type="transmembrane region" description="Helical" evidence="9">
    <location>
        <begin position="460"/>
        <end position="478"/>
    </location>
</feature>
<dbReference type="Gene3D" id="3.40.630.10">
    <property type="entry name" value="Zn peptidases"/>
    <property type="match status" value="1"/>
</dbReference>
<dbReference type="Proteomes" id="UP001597201">
    <property type="component" value="Unassembled WGS sequence"/>
</dbReference>
<dbReference type="SUPFAM" id="SSF53187">
    <property type="entry name" value="Zn-dependent exopeptidases"/>
    <property type="match status" value="1"/>
</dbReference>
<evidence type="ECO:0000313" key="11">
    <source>
        <dbReference type="EMBL" id="MFD1315337.1"/>
    </source>
</evidence>
<evidence type="ECO:0000256" key="2">
    <source>
        <dbReference type="ARBA" id="ARBA00004128"/>
    </source>
</evidence>
<organism evidence="11 12">
    <name type="scientific">Namhaeicola litoreus</name>
    <dbReference type="NCBI Taxonomy" id="1052145"/>
    <lineage>
        <taxon>Bacteria</taxon>
        <taxon>Pseudomonadati</taxon>
        <taxon>Bacteroidota</taxon>
        <taxon>Flavobacteriia</taxon>
        <taxon>Flavobacteriales</taxon>
        <taxon>Flavobacteriaceae</taxon>
        <taxon>Namhaeicola</taxon>
    </lineage>
</organism>
<feature type="transmembrane region" description="Helical" evidence="9">
    <location>
        <begin position="361"/>
        <end position="384"/>
    </location>
</feature>
<dbReference type="RefSeq" id="WP_377177390.1">
    <property type="nucleotide sequence ID" value="NZ_JBHTMY010000002.1"/>
</dbReference>
<keyword evidence="9" id="KW-0812">Transmembrane</keyword>
<keyword evidence="9" id="KW-0472">Membrane</keyword>
<dbReference type="Pfam" id="PF04389">
    <property type="entry name" value="Peptidase_M28"/>
    <property type="match status" value="1"/>
</dbReference>
<gene>
    <name evidence="11" type="ORF">ACFQ39_06880</name>
</gene>
<comment type="function">
    <text evidence="1">May be involved in vacuolar sorting and osmoregulation.</text>
</comment>
<keyword evidence="5" id="KW-0926">Vacuole</keyword>
<sequence>MQSQKSYIPTISFLLIVFFIGWSISSLSPVPKGENVPLNQFSTERALVHVKNISAKPHYVGSKAHADVRTYIVQELESLGLSVEIQDQIAINRKWRAGASTKNILAKIEGSKPGNALVLLTHYDSAPHSSLGASDAASGVATILEGLRAYLEQGNIPENDIIILISDAEELGLLGANAFIKHHPWAKEVKLAINFEARGSGGPSFMLLETNGGNKQLIKAFNEINPKKAVANSLLYSIYKLLPNDMDLTVFREEDNIQGYNMAFIDDHFDYHTELDTYERLDKNTLAHQGAYIMQLLPHFAQADITQLHSEEDLVYFNFPGLDLLNYPFTFVLPMTILGFIWLFILIFLGFKKKKLHPISIVKGFIPFLLSLIFTALLCFYGWKIILKLYPQYREILHGFTYNGYYYVTALLSLALALCLFFYRKFFLNYSVSDLVIAPIFIWLLINLLIAFYLPGAGFFILPVYLALLVLSFLLFTEEKNHIQLLFYTIFFLPVLIVFSPLIQMFPSGLGLKMTVISGVFVVLIFGLMLPVIASFKNRKEFTKLFLLIGVLALISAGFTSEWDTERKKPNSVVYIADVDTNKAYFASYDQKPDEYTSQYLSDDPISGNLFQDFSPSKYGTALSLYHETEFINFHQSEIKLIRDSVVGDFKQITFRLTPLRKINRIEILSENIMHFKEFTLNGEELKGNEDFIFTTENRPHVLSYYFSEPGEFIEISFSIPKHEKPEFLLLEASYNFFENKDLKKYTSNFSKRNNTMIPKPFVLNDAIIVKRSIQF</sequence>
<feature type="transmembrane region" description="Helical" evidence="9">
    <location>
        <begin position="7"/>
        <end position="25"/>
    </location>
</feature>
<keyword evidence="7" id="KW-0325">Glycoprotein</keyword>
<reference evidence="12" key="1">
    <citation type="journal article" date="2019" name="Int. J. Syst. Evol. Microbiol.">
        <title>The Global Catalogue of Microorganisms (GCM) 10K type strain sequencing project: providing services to taxonomists for standard genome sequencing and annotation.</title>
        <authorList>
            <consortium name="The Broad Institute Genomics Platform"/>
            <consortium name="The Broad Institute Genome Sequencing Center for Infectious Disease"/>
            <person name="Wu L."/>
            <person name="Ma J."/>
        </authorList>
    </citation>
    <scope>NUCLEOTIDE SEQUENCE [LARGE SCALE GENOMIC DNA]</scope>
    <source>
        <strain evidence="12">CCUG 61485</strain>
    </source>
</reference>
<evidence type="ECO:0000256" key="1">
    <source>
        <dbReference type="ARBA" id="ARBA00003273"/>
    </source>
</evidence>
<dbReference type="PANTHER" id="PTHR12147:SF58">
    <property type="entry name" value="VACUOLAR MEMBRANE PROTEASE"/>
    <property type="match status" value="1"/>
</dbReference>
<feature type="domain" description="Peptidase M28" evidence="10">
    <location>
        <begin position="103"/>
        <end position="295"/>
    </location>
</feature>
<dbReference type="PANTHER" id="PTHR12147">
    <property type="entry name" value="METALLOPEPTIDASE M28 FAMILY MEMBER"/>
    <property type="match status" value="1"/>
</dbReference>
<evidence type="ECO:0000256" key="5">
    <source>
        <dbReference type="ARBA" id="ARBA00022554"/>
    </source>
</evidence>
<feature type="transmembrane region" description="Helical" evidence="9">
    <location>
        <begin position="435"/>
        <end position="454"/>
    </location>
</feature>
<feature type="transmembrane region" description="Helical" evidence="9">
    <location>
        <begin position="545"/>
        <end position="563"/>
    </location>
</feature>
<accession>A0ABW3Y2T3</accession>
<feature type="transmembrane region" description="Helical" evidence="9">
    <location>
        <begin position="327"/>
        <end position="349"/>
    </location>
</feature>
<evidence type="ECO:0000256" key="8">
    <source>
        <dbReference type="ARBA" id="ARBA00031512"/>
    </source>
</evidence>
<dbReference type="EMBL" id="JBHTMY010000002">
    <property type="protein sequence ID" value="MFD1315337.1"/>
    <property type="molecule type" value="Genomic_DNA"/>
</dbReference>
<keyword evidence="6 9" id="KW-1133">Transmembrane helix</keyword>
<comment type="caution">
    <text evidence="11">The sequence shown here is derived from an EMBL/GenBank/DDBJ whole genome shotgun (WGS) entry which is preliminary data.</text>
</comment>
<evidence type="ECO:0000256" key="9">
    <source>
        <dbReference type="SAM" id="Phobius"/>
    </source>
</evidence>
<comment type="subcellular location">
    <subcellularLocation>
        <location evidence="2">Vacuole membrane</location>
        <topology evidence="2">Multi-pass membrane protein</topology>
    </subcellularLocation>
</comment>
<dbReference type="InterPro" id="IPR007484">
    <property type="entry name" value="Peptidase_M28"/>
</dbReference>
<evidence type="ECO:0000256" key="6">
    <source>
        <dbReference type="ARBA" id="ARBA00022989"/>
    </source>
</evidence>
<evidence type="ECO:0000256" key="3">
    <source>
        <dbReference type="ARBA" id="ARBA00010918"/>
    </source>
</evidence>
<protein>
    <recommendedName>
        <fullName evidence="4">Vacuolar membrane protease</fullName>
    </recommendedName>
    <alternativeName>
        <fullName evidence="8">FXNA-related family protease 1</fullName>
    </alternativeName>
</protein>
<proteinExistence type="inferred from homology"/>
<keyword evidence="12" id="KW-1185">Reference proteome</keyword>
<name>A0ABW3Y2T3_9FLAO</name>